<evidence type="ECO:0000313" key="3">
    <source>
        <dbReference type="Proteomes" id="UP000631114"/>
    </source>
</evidence>
<dbReference type="GO" id="GO:0016747">
    <property type="term" value="F:acyltransferase activity, transferring groups other than amino-acyl groups"/>
    <property type="evidence" value="ECO:0007669"/>
    <property type="project" value="InterPro"/>
</dbReference>
<organism evidence="2 3">
    <name type="scientific">Coptis chinensis</name>
    <dbReference type="NCBI Taxonomy" id="261450"/>
    <lineage>
        <taxon>Eukaryota</taxon>
        <taxon>Viridiplantae</taxon>
        <taxon>Streptophyta</taxon>
        <taxon>Embryophyta</taxon>
        <taxon>Tracheophyta</taxon>
        <taxon>Spermatophyta</taxon>
        <taxon>Magnoliopsida</taxon>
        <taxon>Ranunculales</taxon>
        <taxon>Ranunculaceae</taxon>
        <taxon>Coptidoideae</taxon>
        <taxon>Coptis</taxon>
    </lineage>
</organism>
<proteinExistence type="predicted"/>
<dbReference type="Proteomes" id="UP000631114">
    <property type="component" value="Unassembled WGS sequence"/>
</dbReference>
<feature type="domain" description="N-acetyltransferase" evidence="1">
    <location>
        <begin position="58"/>
        <end position="228"/>
    </location>
</feature>
<dbReference type="PROSITE" id="PS51186">
    <property type="entry name" value="GNAT"/>
    <property type="match status" value="1"/>
</dbReference>
<dbReference type="Pfam" id="PF00583">
    <property type="entry name" value="Acetyltransf_1"/>
    <property type="match status" value="1"/>
</dbReference>
<dbReference type="PANTHER" id="PTHR47370">
    <property type="entry name" value="ACYL-COA N-ACYLTRANSFERASES (NAT) SUPERFAMILY PROTEIN"/>
    <property type="match status" value="1"/>
</dbReference>
<comment type="caution">
    <text evidence="2">The sequence shown here is derived from an EMBL/GenBank/DDBJ whole genome shotgun (WGS) entry which is preliminary data.</text>
</comment>
<protein>
    <recommendedName>
        <fullName evidence="1">N-acetyltransferase domain-containing protein</fullName>
    </recommendedName>
</protein>
<evidence type="ECO:0000313" key="2">
    <source>
        <dbReference type="EMBL" id="KAF9612670.1"/>
    </source>
</evidence>
<dbReference type="PANTHER" id="PTHR47370:SF6">
    <property type="entry name" value="N-ACETYLTRANSFERASE HLS1-RELATED"/>
    <property type="match status" value="1"/>
</dbReference>
<name>A0A835LYX4_9MAGN</name>
<dbReference type="InterPro" id="IPR052810">
    <property type="entry name" value="Plant_NAT"/>
</dbReference>
<dbReference type="OrthoDB" id="41532at2759"/>
<keyword evidence="3" id="KW-1185">Reference proteome</keyword>
<dbReference type="FunFam" id="3.40.630.30:FF:000116">
    <property type="entry name" value="Putative N-acetyltransferase HLS1"/>
    <property type="match status" value="1"/>
</dbReference>
<dbReference type="SUPFAM" id="SSF55729">
    <property type="entry name" value="Acyl-CoA N-acyltransferases (Nat)"/>
    <property type="match status" value="1"/>
</dbReference>
<accession>A0A835LYX4</accession>
<sequence>MCIQGQSGLPTQSIHTFQLLPCVLVPKPSSLPSSMFKLSTKISELHLKPSPNIAEKLVVVREYDEKKDTEAVEEVERQCEFGSSKGKPSVLMDVMGDPVSRVRQSPSYVMLVAEYGEQKEIVGMIMGSVKTVTRGKKGMSYQFPVYVKVAYILGLRVLPSHRRLGLGTKLAQKLEEWCMQRGAEYSYMATECTNKASINLFTLKCSYVKFRTPTVLVHPVHAHKKPLGSGIRIIRLTSQVAESIYRQVFASSELFPKDIEVILSNKLNLGTFMAMPKKFLNNRDLQKSSDGRLPPSFAILSVWNTKEVFKLQVKGISSLTYAGCVASRVMDTWMPWLKIPSIPNLFSPFGVYFLYGLHMQGKGASGLMKNLCSFAHNMARNDVGCGALVAEVGKWDPVKEGIPHWRKFSWAEDIWCMKRLGTSSNDDEESDWTTPPPSSSVIFVDPRDF</sequence>
<dbReference type="EMBL" id="JADFTS010000003">
    <property type="protein sequence ID" value="KAF9612670.1"/>
    <property type="molecule type" value="Genomic_DNA"/>
</dbReference>
<dbReference type="InterPro" id="IPR000182">
    <property type="entry name" value="GNAT_dom"/>
</dbReference>
<dbReference type="CDD" id="cd04301">
    <property type="entry name" value="NAT_SF"/>
    <property type="match status" value="1"/>
</dbReference>
<gene>
    <name evidence="2" type="ORF">IFM89_003145</name>
</gene>
<evidence type="ECO:0000259" key="1">
    <source>
        <dbReference type="PROSITE" id="PS51186"/>
    </source>
</evidence>
<dbReference type="AlphaFoldDB" id="A0A835LYX4"/>
<reference evidence="2 3" key="1">
    <citation type="submission" date="2020-10" db="EMBL/GenBank/DDBJ databases">
        <title>The Coptis chinensis genome and diversification of protoberbering-type alkaloids.</title>
        <authorList>
            <person name="Wang B."/>
            <person name="Shu S."/>
            <person name="Song C."/>
            <person name="Liu Y."/>
        </authorList>
    </citation>
    <scope>NUCLEOTIDE SEQUENCE [LARGE SCALE GENOMIC DNA]</scope>
    <source>
        <strain evidence="2">HL-2020</strain>
        <tissue evidence="2">Leaf</tissue>
    </source>
</reference>
<dbReference type="InterPro" id="IPR016181">
    <property type="entry name" value="Acyl_CoA_acyltransferase"/>
</dbReference>
<dbReference type="Gene3D" id="3.40.630.30">
    <property type="match status" value="1"/>
</dbReference>